<dbReference type="PANTHER" id="PTHR35374">
    <property type="entry name" value="CYCLIN-DEPENDENT KINASE 11A-LIKE"/>
    <property type="match status" value="1"/>
</dbReference>
<evidence type="ECO:0000313" key="3">
    <source>
        <dbReference type="Proteomes" id="UP000078541"/>
    </source>
</evidence>
<feature type="non-terminal residue" evidence="2">
    <location>
        <position position="1"/>
    </location>
</feature>
<evidence type="ECO:0000313" key="2">
    <source>
        <dbReference type="EMBL" id="KYN30733.1"/>
    </source>
</evidence>
<reference evidence="2 3" key="1">
    <citation type="submission" date="2016-03" db="EMBL/GenBank/DDBJ databases">
        <title>Trachymyrmex septentrionalis WGS genome.</title>
        <authorList>
            <person name="Nygaard S."/>
            <person name="Hu H."/>
            <person name="Boomsma J."/>
            <person name="Zhang G."/>
        </authorList>
    </citation>
    <scope>NUCLEOTIDE SEQUENCE [LARGE SCALE GENOMIC DNA]</scope>
    <source>
        <strain evidence="2">Tsep2-gDNA-1</strain>
        <tissue evidence="2">Whole body</tissue>
    </source>
</reference>
<accession>A0A151JT28</accession>
<dbReference type="InterPro" id="IPR058520">
    <property type="entry name" value="DUF8207"/>
</dbReference>
<dbReference type="EMBL" id="KQ981998">
    <property type="protein sequence ID" value="KYN30733.1"/>
    <property type="molecule type" value="Genomic_DNA"/>
</dbReference>
<sequence length="192" mass="21747">DHIYVYLSENSTMLRDKQFDLDTSDFVIIDGVFVIIDGVKYKGTPGLYELIFKRIPNTIYTDNDEVAYKSILLATKCSQSGSSNNKIQVGTGIPHARKLNKKLGKKVGKGIIPHAMTLNENKMDYVHWDDPNELVDLRLLEASRQAGYNAHDNKILSIVEELREAGYKLKRRYAVILVDVETSINNVCIRSL</sequence>
<feature type="domain" description="DUF8207" evidence="1">
    <location>
        <begin position="3"/>
        <end position="85"/>
    </location>
</feature>
<organism evidence="2 3">
    <name type="scientific">Trachymyrmex septentrionalis</name>
    <dbReference type="NCBI Taxonomy" id="34720"/>
    <lineage>
        <taxon>Eukaryota</taxon>
        <taxon>Metazoa</taxon>
        <taxon>Ecdysozoa</taxon>
        <taxon>Arthropoda</taxon>
        <taxon>Hexapoda</taxon>
        <taxon>Insecta</taxon>
        <taxon>Pterygota</taxon>
        <taxon>Neoptera</taxon>
        <taxon>Endopterygota</taxon>
        <taxon>Hymenoptera</taxon>
        <taxon>Apocrita</taxon>
        <taxon>Aculeata</taxon>
        <taxon>Formicoidea</taxon>
        <taxon>Formicidae</taxon>
        <taxon>Myrmicinae</taxon>
        <taxon>Trachymyrmex</taxon>
    </lineage>
</organism>
<dbReference type="Proteomes" id="UP000078541">
    <property type="component" value="Unassembled WGS sequence"/>
</dbReference>
<dbReference type="Pfam" id="PF26634">
    <property type="entry name" value="DUF8207"/>
    <property type="match status" value="1"/>
</dbReference>
<proteinExistence type="predicted"/>
<dbReference type="STRING" id="34720.A0A151JT28"/>
<protein>
    <recommendedName>
        <fullName evidence="1">DUF8207 domain-containing protein</fullName>
    </recommendedName>
</protein>
<keyword evidence="3" id="KW-1185">Reference proteome</keyword>
<gene>
    <name evidence="2" type="ORF">ALC56_14977</name>
</gene>
<dbReference type="AlphaFoldDB" id="A0A151JT28"/>
<name>A0A151JT28_9HYME</name>
<dbReference type="PANTHER" id="PTHR35374:SF1">
    <property type="entry name" value="PROTEIN KINASE DOMAIN-CONTAINING PROTEIN"/>
    <property type="match status" value="1"/>
</dbReference>
<evidence type="ECO:0000259" key="1">
    <source>
        <dbReference type="Pfam" id="PF26634"/>
    </source>
</evidence>